<name>S8CCU0_9LAMI</name>
<proteinExistence type="predicted"/>
<gene>
    <name evidence="1" type="ORF">M569_09996</name>
</gene>
<comment type="caution">
    <text evidence="1">The sequence shown here is derived from an EMBL/GenBank/DDBJ whole genome shotgun (WGS) entry which is preliminary data.</text>
</comment>
<dbReference type="Proteomes" id="UP000015453">
    <property type="component" value="Unassembled WGS sequence"/>
</dbReference>
<evidence type="ECO:0000313" key="2">
    <source>
        <dbReference type="Proteomes" id="UP000015453"/>
    </source>
</evidence>
<reference evidence="1 2" key="1">
    <citation type="journal article" date="2013" name="BMC Genomics">
        <title>The miniature genome of a carnivorous plant Genlisea aurea contains a low number of genes and short non-coding sequences.</title>
        <authorList>
            <person name="Leushkin E.V."/>
            <person name="Sutormin R.A."/>
            <person name="Nabieva E.R."/>
            <person name="Penin A.A."/>
            <person name="Kondrashov A.S."/>
            <person name="Logacheva M.D."/>
        </authorList>
    </citation>
    <scope>NUCLEOTIDE SEQUENCE [LARGE SCALE GENOMIC DNA]</scope>
</reference>
<sequence>MPISTVSSESAFSIGGMNHTSSINGARDDVSLLEQVEKRCDVILLSGFKFDTI</sequence>
<accession>S8CCU0</accession>
<evidence type="ECO:0000313" key="1">
    <source>
        <dbReference type="EMBL" id="EPS64784.1"/>
    </source>
</evidence>
<protein>
    <submittedName>
        <fullName evidence="1">Uncharacterized protein</fullName>
    </submittedName>
</protein>
<dbReference type="AlphaFoldDB" id="S8CCU0"/>
<organism evidence="1 2">
    <name type="scientific">Genlisea aurea</name>
    <dbReference type="NCBI Taxonomy" id="192259"/>
    <lineage>
        <taxon>Eukaryota</taxon>
        <taxon>Viridiplantae</taxon>
        <taxon>Streptophyta</taxon>
        <taxon>Embryophyta</taxon>
        <taxon>Tracheophyta</taxon>
        <taxon>Spermatophyta</taxon>
        <taxon>Magnoliopsida</taxon>
        <taxon>eudicotyledons</taxon>
        <taxon>Gunneridae</taxon>
        <taxon>Pentapetalae</taxon>
        <taxon>asterids</taxon>
        <taxon>lamiids</taxon>
        <taxon>Lamiales</taxon>
        <taxon>Lentibulariaceae</taxon>
        <taxon>Genlisea</taxon>
    </lineage>
</organism>
<keyword evidence="2" id="KW-1185">Reference proteome</keyword>
<dbReference type="EMBL" id="AUSU01004615">
    <property type="protein sequence ID" value="EPS64784.1"/>
    <property type="molecule type" value="Genomic_DNA"/>
</dbReference>